<evidence type="ECO:0000256" key="15">
    <source>
        <dbReference type="PIRSR" id="PIRSR600407-2"/>
    </source>
</evidence>
<evidence type="ECO:0000256" key="1">
    <source>
        <dbReference type="ARBA" id="ARBA00004323"/>
    </source>
</evidence>
<dbReference type="PANTHER" id="PTHR11782:SF83">
    <property type="entry name" value="GUANOSINE-DIPHOSPHATASE"/>
    <property type="match status" value="1"/>
</dbReference>
<evidence type="ECO:0000256" key="12">
    <source>
        <dbReference type="ARBA" id="ARBA00050779"/>
    </source>
</evidence>
<dbReference type="EC" id="3.6.1.42" evidence="11"/>
<organism evidence="18 19">
    <name type="scientific">Arxiozyma heterogenica</name>
    <dbReference type="NCBI Taxonomy" id="278026"/>
    <lineage>
        <taxon>Eukaryota</taxon>
        <taxon>Fungi</taxon>
        <taxon>Dikarya</taxon>
        <taxon>Ascomycota</taxon>
        <taxon>Saccharomycotina</taxon>
        <taxon>Saccharomycetes</taxon>
        <taxon>Saccharomycetales</taxon>
        <taxon>Saccharomycetaceae</taxon>
        <taxon>Arxiozyma</taxon>
    </lineage>
</organism>
<protein>
    <recommendedName>
        <fullName evidence="13">Guanosine-diphosphatase</fullName>
        <ecNumber evidence="11">3.6.1.42</ecNumber>
    </recommendedName>
</protein>
<comment type="function">
    <text evidence="10">After transfer of sugars to endogenous macromolecular acceptors, the enzyme converts nucleoside diphosphates to nucleoside monophosphates which in turn exit the Golgi lumen in a coupled antiporter reaction, allowing entry of additional nucleotide sugar from the cytosol.</text>
</comment>
<dbReference type="PROSITE" id="PS01238">
    <property type="entry name" value="GDA1_CD39_NTPASE"/>
    <property type="match status" value="1"/>
</dbReference>
<feature type="binding site" evidence="15">
    <location>
        <begin position="267"/>
        <end position="271"/>
    </location>
    <ligand>
        <name>ATP</name>
        <dbReference type="ChEBI" id="CHEBI:30616"/>
    </ligand>
</feature>
<keyword evidence="19" id="KW-1185">Reference proteome</keyword>
<reference evidence="19" key="1">
    <citation type="submission" date="2023-07" db="EMBL/GenBank/DDBJ databases">
        <title>A draft genome of Kazachstania heterogenica Y-27499.</title>
        <authorList>
            <person name="Donic C."/>
            <person name="Kralova J.S."/>
            <person name="Fidel L."/>
            <person name="Ben-Dor S."/>
            <person name="Jung S."/>
        </authorList>
    </citation>
    <scope>NUCLEOTIDE SEQUENCE [LARGE SCALE GENOMIC DNA]</scope>
    <source>
        <strain evidence="19">Y27499</strain>
    </source>
</reference>
<dbReference type="GO" id="GO:0009134">
    <property type="term" value="P:nucleoside diphosphate catabolic process"/>
    <property type="evidence" value="ECO:0007669"/>
    <property type="project" value="TreeGrafter"/>
</dbReference>
<dbReference type="GO" id="GO:0045134">
    <property type="term" value="F:UDP phosphatase activity"/>
    <property type="evidence" value="ECO:0007669"/>
    <property type="project" value="TreeGrafter"/>
</dbReference>
<dbReference type="GO" id="GO:0006487">
    <property type="term" value="P:protein N-linked glycosylation"/>
    <property type="evidence" value="ECO:0007669"/>
    <property type="project" value="TreeGrafter"/>
</dbReference>
<name>A0AAN8A8C4_9SACH</name>
<dbReference type="GO" id="GO:0004382">
    <property type="term" value="F:GDP phosphatase activity"/>
    <property type="evidence" value="ECO:0007669"/>
    <property type="project" value="UniProtKB-EC"/>
</dbReference>
<accession>A0AAN8A8C4</accession>
<sequence>MPRLFSNYRFIIGAVGAIMLFLLIRVSNVGQSNLDIARNVASTINRPANPPDVESAQVSILPIQDTPGYIEDPKADSKNPELSSAVKQQIESAESSVFSSSSSNIACDKGHQYVVMIDAGSTGSRVHVYEFDVCTQPPTLINETFEMLKPGLSSFDTDAIGAANSLDPLLNIAMDVVPKNKRSCTPIAVKATAGLRLLGEVKSNKILQAVKDHLEKDYPFAVVDGDGISIMSGEQEGVYAWITTNYLLGNIGSGKKLPTSAVFDLGGGSTQIVFEPSFSPNERMIEGEHKYELNFGGYEYVLYQFSHLGYGLMEGRNKINSVLVETAIKNGLIKKNDFTNIYTLISPCLPPNITAPKEKVKLNDGTIYTVIFEGPKVAAGAQCRYLADRILNKDAMCTQPPCSFNGVHQPSLVHTFKETNDLYIFSYFYDRTHPLGMPLSFTLDELYDLSRMVCNGEETWESVFQNIDGSLEELKNDPHFCQDLSFQVSLLHTGYDIPLHRELKTARMINNNELGWCLGASLPLLDGNNWKCKLTQL</sequence>
<dbReference type="Gene3D" id="3.30.420.40">
    <property type="match status" value="1"/>
</dbReference>
<comment type="caution">
    <text evidence="18">The sequence shown here is derived from an EMBL/GenBank/DDBJ whole genome shotgun (WGS) entry which is preliminary data.</text>
</comment>
<evidence type="ECO:0000256" key="10">
    <source>
        <dbReference type="ARBA" id="ARBA00037742"/>
    </source>
</evidence>
<dbReference type="AlphaFoldDB" id="A0AAN8A8C4"/>
<proteinExistence type="inferred from homology"/>
<evidence type="ECO:0000256" key="6">
    <source>
        <dbReference type="ARBA" id="ARBA00022968"/>
    </source>
</evidence>
<comment type="similarity">
    <text evidence="3 16">Belongs to the GDA1/CD39 NTPase family.</text>
</comment>
<dbReference type="CDD" id="cd24040">
    <property type="entry name" value="ASKHA_NBD_GDA1"/>
    <property type="match status" value="1"/>
</dbReference>
<evidence type="ECO:0000256" key="5">
    <source>
        <dbReference type="ARBA" id="ARBA00022801"/>
    </source>
</evidence>
<comment type="subcellular location">
    <subcellularLocation>
        <location evidence="1">Golgi apparatus membrane</location>
        <topology evidence="1">Single-pass type II membrane protein</topology>
    </subcellularLocation>
</comment>
<comment type="pathway">
    <text evidence="2">Protein modification; protein glycosylation.</text>
</comment>
<evidence type="ECO:0000256" key="13">
    <source>
        <dbReference type="ARBA" id="ARBA00067799"/>
    </source>
</evidence>
<dbReference type="InterPro" id="IPR000407">
    <property type="entry name" value="GDA1_CD39_NTPase"/>
</dbReference>
<keyword evidence="8" id="KW-0333">Golgi apparatus</keyword>
<evidence type="ECO:0000256" key="11">
    <source>
        <dbReference type="ARBA" id="ARBA00038903"/>
    </source>
</evidence>
<evidence type="ECO:0000313" key="18">
    <source>
        <dbReference type="EMBL" id="KAK5779786.1"/>
    </source>
</evidence>
<dbReference type="GO" id="GO:0005524">
    <property type="term" value="F:ATP binding"/>
    <property type="evidence" value="ECO:0007669"/>
    <property type="project" value="UniProtKB-KW"/>
</dbReference>
<dbReference type="Gene3D" id="3.30.420.150">
    <property type="entry name" value="Exopolyphosphatase. Domain 2"/>
    <property type="match status" value="1"/>
</dbReference>
<keyword evidence="7 17" id="KW-1133">Transmembrane helix</keyword>
<dbReference type="Proteomes" id="UP001306508">
    <property type="component" value="Unassembled WGS sequence"/>
</dbReference>
<feature type="active site" description="Proton acceptor" evidence="14">
    <location>
        <position position="236"/>
    </location>
</feature>
<keyword evidence="4 17" id="KW-0812">Transmembrane</keyword>
<evidence type="ECO:0000256" key="8">
    <source>
        <dbReference type="ARBA" id="ARBA00023034"/>
    </source>
</evidence>
<keyword evidence="15" id="KW-0067">ATP-binding</keyword>
<dbReference type="FunFam" id="3.30.420.40:FF:000052">
    <property type="entry name" value="Ectonucleoside triphosphate diphosphohydrolase 5"/>
    <property type="match status" value="1"/>
</dbReference>
<evidence type="ECO:0000256" key="4">
    <source>
        <dbReference type="ARBA" id="ARBA00022692"/>
    </source>
</evidence>
<feature type="transmembrane region" description="Helical" evidence="17">
    <location>
        <begin position="7"/>
        <end position="24"/>
    </location>
</feature>
<dbReference type="PANTHER" id="PTHR11782">
    <property type="entry name" value="ADENOSINE/GUANOSINE DIPHOSPHATASE"/>
    <property type="match status" value="1"/>
</dbReference>
<dbReference type="GO" id="GO:0017111">
    <property type="term" value="F:ribonucleoside triphosphate phosphatase activity"/>
    <property type="evidence" value="ECO:0007669"/>
    <property type="project" value="TreeGrafter"/>
</dbReference>
<dbReference type="GO" id="GO:0000139">
    <property type="term" value="C:Golgi membrane"/>
    <property type="evidence" value="ECO:0007669"/>
    <property type="project" value="UniProtKB-SubCell"/>
</dbReference>
<gene>
    <name evidence="18" type="ORF">RI543_002909</name>
</gene>
<dbReference type="EMBL" id="JAWIZZ010000046">
    <property type="protein sequence ID" value="KAK5779786.1"/>
    <property type="molecule type" value="Genomic_DNA"/>
</dbReference>
<evidence type="ECO:0000256" key="17">
    <source>
        <dbReference type="SAM" id="Phobius"/>
    </source>
</evidence>
<keyword evidence="9 17" id="KW-0472">Membrane</keyword>
<evidence type="ECO:0000256" key="3">
    <source>
        <dbReference type="ARBA" id="ARBA00009283"/>
    </source>
</evidence>
<comment type="catalytic activity">
    <reaction evidence="12">
        <text>GDP + H2O = GMP + phosphate + H(+)</text>
        <dbReference type="Rhea" id="RHEA:22156"/>
        <dbReference type="ChEBI" id="CHEBI:15377"/>
        <dbReference type="ChEBI" id="CHEBI:15378"/>
        <dbReference type="ChEBI" id="CHEBI:43474"/>
        <dbReference type="ChEBI" id="CHEBI:58115"/>
        <dbReference type="ChEBI" id="CHEBI:58189"/>
        <dbReference type="EC" id="3.6.1.42"/>
    </reaction>
</comment>
<evidence type="ECO:0000256" key="7">
    <source>
        <dbReference type="ARBA" id="ARBA00022989"/>
    </source>
</evidence>
<keyword evidence="6" id="KW-0735">Signal-anchor</keyword>
<dbReference type="Pfam" id="PF01150">
    <property type="entry name" value="GDA1_CD39"/>
    <property type="match status" value="1"/>
</dbReference>
<keyword evidence="15" id="KW-0547">Nucleotide-binding</keyword>
<evidence type="ECO:0000256" key="16">
    <source>
        <dbReference type="RuleBase" id="RU003833"/>
    </source>
</evidence>
<evidence type="ECO:0000256" key="9">
    <source>
        <dbReference type="ARBA" id="ARBA00023136"/>
    </source>
</evidence>
<evidence type="ECO:0000256" key="14">
    <source>
        <dbReference type="PIRSR" id="PIRSR600407-1"/>
    </source>
</evidence>
<dbReference type="FunFam" id="3.30.420.150:FF:000009">
    <property type="entry name" value="Guanosine-diphosphatase, putative"/>
    <property type="match status" value="1"/>
</dbReference>
<keyword evidence="5 16" id="KW-0378">Hydrolase</keyword>
<evidence type="ECO:0000256" key="2">
    <source>
        <dbReference type="ARBA" id="ARBA00004922"/>
    </source>
</evidence>
<evidence type="ECO:0000313" key="19">
    <source>
        <dbReference type="Proteomes" id="UP001306508"/>
    </source>
</evidence>